<dbReference type="Ensembl" id="ENSACLT00000071834.1">
    <property type="protein sequence ID" value="ENSACLP00000063063.1"/>
    <property type="gene ID" value="ENSACLG00000038453.1"/>
</dbReference>
<reference evidence="2" key="3">
    <citation type="submission" date="2025-09" db="UniProtKB">
        <authorList>
            <consortium name="Ensembl"/>
        </authorList>
    </citation>
    <scope>IDENTIFICATION</scope>
</reference>
<dbReference type="GeneID" id="113034231"/>
<protein>
    <recommendedName>
        <fullName evidence="4">Sterile alpha motif domain-containing protein 3-like</fullName>
    </recommendedName>
</protein>
<accession>A0AAX7U094</accession>
<evidence type="ECO:0000313" key="2">
    <source>
        <dbReference type="Ensembl" id="ENSACLP00000063063.1"/>
    </source>
</evidence>
<dbReference type="AlphaFoldDB" id="A0AAX7U094"/>
<proteinExistence type="predicted"/>
<dbReference type="PANTHER" id="PTHR31025">
    <property type="entry name" value="SI:CH211-196P9.1-RELATED"/>
    <property type="match status" value="1"/>
</dbReference>
<sequence length="526" mass="59501">MALLLRVHVSPKLIRKIQLSTVPESVKQLQDELQAKLGLEGDFAIQYEDPDFGNALCNLMDIKELPAGRAVLHLIWEENASASPPQTPSDHSAISSIDTASVSSASSFSPSSSTKTYMRSTSQWPNPFPIPTFSYDVALKLRKGNEVYEKAGANLSVTRDIKMEILDKLAQEMFAIKAYPDKNEITSVAQELVSKHPCLKEPGNGTGYDGWATSIKFKLGNYRSKLSKAGCSEVAVNRKRRGEEDDSGSNRFSLKKPKRGEVNFIPDGPENYNDESLENERCILEDEMKKRDKNMALITQKMDITFSLRRKEVVEMQPLVKEMQLRWPALFLKEQICAEFSRITTKDLMGTFLTALDTYSLRLIKLYRIRKAAFRNDMDSLLQKFDEQVSNIVQHRRTISLEGLPIFVRDDETKLFLTCLDTDPVERATRGVTVGILTVLEDYVGPNSQSTVVNTAIVLEEDIILDDLPDLPTAFAYLFGLLYGLNMEFPKELKYTFEAVQHIFMELTSTCSQRIRSFKTKLLTKV</sequence>
<organism evidence="2 3">
    <name type="scientific">Astatotilapia calliptera</name>
    <name type="common">Eastern happy</name>
    <name type="synonym">Chromis callipterus</name>
    <dbReference type="NCBI Taxonomy" id="8154"/>
    <lineage>
        <taxon>Eukaryota</taxon>
        <taxon>Metazoa</taxon>
        <taxon>Chordata</taxon>
        <taxon>Craniata</taxon>
        <taxon>Vertebrata</taxon>
        <taxon>Euteleostomi</taxon>
        <taxon>Actinopterygii</taxon>
        <taxon>Neopterygii</taxon>
        <taxon>Teleostei</taxon>
        <taxon>Neoteleostei</taxon>
        <taxon>Acanthomorphata</taxon>
        <taxon>Ovalentaria</taxon>
        <taxon>Cichlomorphae</taxon>
        <taxon>Cichliformes</taxon>
        <taxon>Cichlidae</taxon>
        <taxon>African cichlids</taxon>
        <taxon>Pseudocrenilabrinae</taxon>
        <taxon>Haplochromini</taxon>
        <taxon>Astatotilapia</taxon>
    </lineage>
</organism>
<dbReference type="GeneID" id="113015650"/>
<dbReference type="PANTHER" id="PTHR31025:SF27">
    <property type="entry name" value="SI:CH211-193K19.2-RELATED"/>
    <property type="match status" value="1"/>
</dbReference>
<name>A0AAX7U094_ASTCA</name>
<evidence type="ECO:0008006" key="4">
    <source>
        <dbReference type="Google" id="ProtNLM"/>
    </source>
</evidence>
<dbReference type="GeneID" id="113019382"/>
<evidence type="ECO:0000313" key="3">
    <source>
        <dbReference type="Proteomes" id="UP000265100"/>
    </source>
</evidence>
<evidence type="ECO:0000256" key="1">
    <source>
        <dbReference type="SAM" id="MobiDB-lite"/>
    </source>
</evidence>
<keyword evidence="3" id="KW-1185">Reference proteome</keyword>
<dbReference type="GeneTree" id="ENSGT00950000182912"/>
<reference evidence="2" key="1">
    <citation type="submission" date="2018-05" db="EMBL/GenBank/DDBJ databases">
        <authorList>
            <person name="Datahose"/>
        </authorList>
    </citation>
    <scope>NUCLEOTIDE SEQUENCE</scope>
</reference>
<dbReference type="RefSeq" id="XP_026044417.1">
    <property type="nucleotide sequence ID" value="XM_026188632.1"/>
</dbReference>
<feature type="region of interest" description="Disordered" evidence="1">
    <location>
        <begin position="237"/>
        <end position="273"/>
    </location>
</feature>
<dbReference type="Proteomes" id="UP000265100">
    <property type="component" value="Chromosome 12"/>
</dbReference>
<dbReference type="RefSeq" id="XP_026013520.1">
    <property type="nucleotide sequence ID" value="XM_026157735.1"/>
</dbReference>
<reference evidence="2" key="2">
    <citation type="submission" date="2025-08" db="UniProtKB">
        <authorList>
            <consortium name="Ensembl"/>
        </authorList>
    </citation>
    <scope>IDENTIFICATION</scope>
</reference>
<dbReference type="RefSeq" id="XP_026018855.1">
    <property type="nucleotide sequence ID" value="XM_026163070.1"/>
</dbReference>